<protein>
    <submittedName>
        <fullName evidence="7">Formate/nitrite transporter family protein</fullName>
    </submittedName>
</protein>
<feature type="transmembrane region" description="Helical" evidence="6">
    <location>
        <begin position="64"/>
        <end position="85"/>
    </location>
</feature>
<sequence length="288" mass="29372">MSYNTPAETAALAVESGASKAALPAGRALVGAFLAGAYIAFGGLLAIVASAGLKPETWGGLTTVVTGLVFSLGLILVIVGGAELLTGNMMLVPLAVLRRRTSVAQLGVNWALLTVGNLVGSLFVAYLLADKTGVIGSAASKAGTPAAANFARLSSITIGKALTESDQQVFLRAMGCNWLVCAAVWLALSARDIGGKILAIVFPITAFVALGFDHVVANMFFLPLAMFQHVPGVTIGHVVSNLVVAFVGNAVGAVLFVAVAYWYLYLKPVAGSGPGSESEPRAGQRVAG</sequence>
<evidence type="ECO:0000256" key="6">
    <source>
        <dbReference type="SAM" id="Phobius"/>
    </source>
</evidence>
<evidence type="ECO:0000313" key="8">
    <source>
        <dbReference type="Proteomes" id="UP001056336"/>
    </source>
</evidence>
<dbReference type="EMBL" id="CP097332">
    <property type="protein sequence ID" value="UQX86923.1"/>
    <property type="molecule type" value="Genomic_DNA"/>
</dbReference>
<feature type="transmembrane region" description="Helical" evidence="6">
    <location>
        <begin position="200"/>
        <end position="222"/>
    </location>
</feature>
<comment type="similarity">
    <text evidence="5">Belongs to the FNT transporter (TC 1.A.16) family.</text>
</comment>
<keyword evidence="2 6" id="KW-0812">Transmembrane</keyword>
<feature type="transmembrane region" description="Helical" evidence="6">
    <location>
        <begin position="242"/>
        <end position="264"/>
    </location>
</feature>
<organism evidence="7 8">
    <name type="scientific">Jatrophihabitans telluris</name>
    <dbReference type="NCBI Taxonomy" id="2038343"/>
    <lineage>
        <taxon>Bacteria</taxon>
        <taxon>Bacillati</taxon>
        <taxon>Actinomycetota</taxon>
        <taxon>Actinomycetes</taxon>
        <taxon>Jatrophihabitantales</taxon>
        <taxon>Jatrophihabitantaceae</taxon>
        <taxon>Jatrophihabitans</taxon>
    </lineage>
</organism>
<accession>A0ABY4QUF0</accession>
<keyword evidence="4 6" id="KW-0472">Membrane</keyword>
<evidence type="ECO:0000256" key="2">
    <source>
        <dbReference type="ARBA" id="ARBA00022692"/>
    </source>
</evidence>
<evidence type="ECO:0000256" key="3">
    <source>
        <dbReference type="ARBA" id="ARBA00022989"/>
    </source>
</evidence>
<evidence type="ECO:0000256" key="5">
    <source>
        <dbReference type="ARBA" id="ARBA00049660"/>
    </source>
</evidence>
<feature type="transmembrane region" description="Helical" evidence="6">
    <location>
        <begin position="28"/>
        <end position="52"/>
    </location>
</feature>
<dbReference type="PANTHER" id="PTHR30520:SF6">
    <property type="entry name" value="FORMATE_NITRATE FAMILY TRANSPORTER (EUROFUNG)"/>
    <property type="match status" value="1"/>
</dbReference>
<reference evidence="7" key="2">
    <citation type="submission" date="2022-05" db="EMBL/GenBank/DDBJ databases">
        <authorList>
            <person name="Kim J.-S."/>
            <person name="Lee K."/>
            <person name="Suh M."/>
            <person name="Eom M."/>
            <person name="Kim J.-S."/>
            <person name="Kim D.-S."/>
            <person name="Ko S.-H."/>
            <person name="Shin Y."/>
            <person name="Lee J.-S."/>
        </authorList>
    </citation>
    <scope>NUCLEOTIDE SEQUENCE</scope>
    <source>
        <strain evidence="7">N237</strain>
    </source>
</reference>
<dbReference type="PANTHER" id="PTHR30520">
    <property type="entry name" value="FORMATE TRANSPORTER-RELATED"/>
    <property type="match status" value="1"/>
</dbReference>
<evidence type="ECO:0000256" key="4">
    <source>
        <dbReference type="ARBA" id="ARBA00023136"/>
    </source>
</evidence>
<dbReference type="Pfam" id="PF01226">
    <property type="entry name" value="Form_Nir_trans"/>
    <property type="match status" value="1"/>
</dbReference>
<evidence type="ECO:0000256" key="1">
    <source>
        <dbReference type="ARBA" id="ARBA00004141"/>
    </source>
</evidence>
<keyword evidence="3 6" id="KW-1133">Transmembrane helix</keyword>
<dbReference type="Proteomes" id="UP001056336">
    <property type="component" value="Chromosome"/>
</dbReference>
<feature type="transmembrane region" description="Helical" evidence="6">
    <location>
        <begin position="106"/>
        <end position="129"/>
    </location>
</feature>
<reference evidence="7" key="1">
    <citation type="journal article" date="2018" name="Int. J. Syst. Evol. Microbiol.">
        <title>Jatrophihabitans telluris sp. nov., isolated from sediment soil of lava forest wetlands and the emended description of the genus Jatrophihabitans.</title>
        <authorList>
            <person name="Lee K.C."/>
            <person name="Suh M.K."/>
            <person name="Eom M.K."/>
            <person name="Kim K.K."/>
            <person name="Kim J.S."/>
            <person name="Kim D.S."/>
            <person name="Ko S.H."/>
            <person name="Shin Y.K."/>
            <person name="Lee J.S."/>
        </authorList>
    </citation>
    <scope>NUCLEOTIDE SEQUENCE</scope>
    <source>
        <strain evidence="7">N237</strain>
    </source>
</reference>
<keyword evidence="8" id="KW-1185">Reference proteome</keyword>
<dbReference type="InterPro" id="IPR000292">
    <property type="entry name" value="For/NO2_transpt"/>
</dbReference>
<gene>
    <name evidence="7" type="ORF">M6D93_11460</name>
</gene>
<name>A0ABY4QUF0_9ACTN</name>
<dbReference type="RefSeq" id="WP_249769327.1">
    <property type="nucleotide sequence ID" value="NZ_CP097332.1"/>
</dbReference>
<dbReference type="Gene3D" id="1.20.1080.10">
    <property type="entry name" value="Glycerol uptake facilitator protein"/>
    <property type="match status" value="1"/>
</dbReference>
<feature type="transmembrane region" description="Helical" evidence="6">
    <location>
        <begin position="169"/>
        <end position="188"/>
    </location>
</feature>
<dbReference type="InterPro" id="IPR023271">
    <property type="entry name" value="Aquaporin-like"/>
</dbReference>
<evidence type="ECO:0000313" key="7">
    <source>
        <dbReference type="EMBL" id="UQX86923.1"/>
    </source>
</evidence>
<proteinExistence type="inferred from homology"/>
<comment type="subcellular location">
    <subcellularLocation>
        <location evidence="1">Membrane</location>
        <topology evidence="1">Multi-pass membrane protein</topology>
    </subcellularLocation>
</comment>